<keyword evidence="2" id="KW-0472">Membrane</keyword>
<gene>
    <name evidence="4" type="ORF">EV420DRAFT_1768045</name>
</gene>
<evidence type="ECO:0000313" key="4">
    <source>
        <dbReference type="EMBL" id="KAK0445312.1"/>
    </source>
</evidence>
<feature type="region of interest" description="Disordered" evidence="1">
    <location>
        <begin position="1"/>
        <end position="25"/>
    </location>
</feature>
<evidence type="ECO:0000256" key="1">
    <source>
        <dbReference type="SAM" id="MobiDB-lite"/>
    </source>
</evidence>
<name>A0AA39JM59_ARMTA</name>
<proteinExistence type="predicted"/>
<feature type="transmembrane region" description="Helical" evidence="2">
    <location>
        <begin position="220"/>
        <end position="241"/>
    </location>
</feature>
<keyword evidence="2" id="KW-1133">Transmembrane helix</keyword>
<keyword evidence="5" id="KW-1185">Reference proteome</keyword>
<keyword evidence="2" id="KW-0812">Transmembrane</keyword>
<dbReference type="EMBL" id="JAUEPS010000050">
    <property type="protein sequence ID" value="KAK0445312.1"/>
    <property type="molecule type" value="Genomic_DNA"/>
</dbReference>
<evidence type="ECO:0000313" key="5">
    <source>
        <dbReference type="Proteomes" id="UP001175211"/>
    </source>
</evidence>
<feature type="transmembrane region" description="Helical" evidence="2">
    <location>
        <begin position="296"/>
        <end position="319"/>
    </location>
</feature>
<feature type="compositionally biased region" description="Pro residues" evidence="1">
    <location>
        <begin position="111"/>
        <end position="120"/>
    </location>
</feature>
<evidence type="ECO:0000256" key="2">
    <source>
        <dbReference type="SAM" id="Phobius"/>
    </source>
</evidence>
<dbReference type="InterPro" id="IPR045338">
    <property type="entry name" value="DUF6535"/>
</dbReference>
<feature type="region of interest" description="Disordered" evidence="1">
    <location>
        <begin position="78"/>
        <end position="126"/>
    </location>
</feature>
<dbReference type="RefSeq" id="XP_060325453.1">
    <property type="nucleotide sequence ID" value="XM_060480952.1"/>
</dbReference>
<reference evidence="4" key="1">
    <citation type="submission" date="2023-06" db="EMBL/GenBank/DDBJ databases">
        <authorList>
            <consortium name="Lawrence Berkeley National Laboratory"/>
            <person name="Ahrendt S."/>
            <person name="Sahu N."/>
            <person name="Indic B."/>
            <person name="Wong-Bajracharya J."/>
            <person name="Merenyi Z."/>
            <person name="Ke H.-M."/>
            <person name="Monk M."/>
            <person name="Kocsube S."/>
            <person name="Drula E."/>
            <person name="Lipzen A."/>
            <person name="Balint B."/>
            <person name="Henrissat B."/>
            <person name="Andreopoulos B."/>
            <person name="Martin F.M."/>
            <person name="Harder C.B."/>
            <person name="Rigling D."/>
            <person name="Ford K.L."/>
            <person name="Foster G.D."/>
            <person name="Pangilinan J."/>
            <person name="Papanicolaou A."/>
            <person name="Barry K."/>
            <person name="LaButti K."/>
            <person name="Viragh M."/>
            <person name="Koriabine M."/>
            <person name="Yan M."/>
            <person name="Riley R."/>
            <person name="Champramary S."/>
            <person name="Plett K.L."/>
            <person name="Tsai I.J."/>
            <person name="Slot J."/>
            <person name="Sipos G."/>
            <person name="Plett J."/>
            <person name="Nagy L.G."/>
            <person name="Grigoriev I.V."/>
        </authorList>
    </citation>
    <scope>NUCLEOTIDE SEQUENCE</scope>
    <source>
        <strain evidence="4">CCBAS 213</strain>
    </source>
</reference>
<organism evidence="4 5">
    <name type="scientific">Armillaria tabescens</name>
    <name type="common">Ringless honey mushroom</name>
    <name type="synonym">Agaricus tabescens</name>
    <dbReference type="NCBI Taxonomy" id="1929756"/>
    <lineage>
        <taxon>Eukaryota</taxon>
        <taxon>Fungi</taxon>
        <taxon>Dikarya</taxon>
        <taxon>Basidiomycota</taxon>
        <taxon>Agaricomycotina</taxon>
        <taxon>Agaricomycetes</taxon>
        <taxon>Agaricomycetidae</taxon>
        <taxon>Agaricales</taxon>
        <taxon>Marasmiineae</taxon>
        <taxon>Physalacriaceae</taxon>
        <taxon>Desarmillaria</taxon>
    </lineage>
</organism>
<feature type="compositionally biased region" description="Polar residues" evidence="1">
    <location>
        <begin position="150"/>
        <end position="164"/>
    </location>
</feature>
<dbReference type="Pfam" id="PF20153">
    <property type="entry name" value="DUF6535"/>
    <property type="match status" value="1"/>
</dbReference>
<protein>
    <recommendedName>
        <fullName evidence="3">DUF6535 domain-containing protein</fullName>
    </recommendedName>
</protein>
<feature type="transmembrane region" description="Helical" evidence="2">
    <location>
        <begin position="386"/>
        <end position="407"/>
    </location>
</feature>
<feature type="region of interest" description="Disordered" evidence="1">
    <location>
        <begin position="138"/>
        <end position="168"/>
    </location>
</feature>
<dbReference type="GeneID" id="85364500"/>
<comment type="caution">
    <text evidence="4">The sequence shown here is derived from an EMBL/GenBank/DDBJ whole genome shotgun (WGS) entry which is preliminary data.</text>
</comment>
<evidence type="ECO:0000259" key="3">
    <source>
        <dbReference type="Pfam" id="PF20153"/>
    </source>
</evidence>
<feature type="domain" description="DUF6535" evidence="3">
    <location>
        <begin position="196"/>
        <end position="377"/>
    </location>
</feature>
<sequence length="1113" mass="124869">MLKGPQTGFTSNTSEPSTPPTPFIAPMSSASSLSFTPSVQQYNVYPSHSPHFMETPLDPFPPPIHYWSLPQHYFIPSRPDMPAVGQPQNILSHQGGGQESYIPGDSDNEPQPKPPQPPHNPYFFTPTQLYQPQIHTHLGSHQLGAPPRSNHPSPAKQQTYSHPNSPGVKIVHADDYEQRYPEDPLGSECGPMARVWGIFLDECQEFDAGRLETLQDSVDVLLVFAGLFSAVVTTFVVQTSQSLQADYTKISSYLLYEAVSIQRAMATGVAVSSIPMSPLNPTTTFVASTSDRWVNGLWFTSLSLSLVTALVAVLAKQWIRQHMLASSGTTPRDRARIRQFRYMGFEAWNVPAIIGILPSLLHISLTIFLVGLVVFLIALDRPIACVILTITGGSFALYIIAMFLPVFSPQCPYRTPLTDLLLMTYRELLRWTSKEQDVQYPPSIRELELQTIESQADFLDVQSLSSLYTMSSNPTVHSCVIQSIGGLPVSIKSEELDTAFKGSGIEEKQQELLQECLQPCIDPRYSALIKGKDACIERLLRSRLRLSADIRQSHHSCIPRLLLTPTPYDPPLSEVTALTAVIACHNDVRPTNYPSGADLFLRLAKERQPGSVALHPFVWKSLFSDLISTRFFHRLGRSSHRHALEEFCNLFRRIIAPPGTLWNGAQPQDDGTYTMNLQNALSFGLYDIIEEQLLNALAKFDMYSNDAKVSRHIRLLLAIINYVLSTRSFPAVHWSDPTPSEKLFCVHCLGMFLFAMQDLRICIKEHASLSFRESAAISSTIDEVIMSPLFASEYKPWSHVLWMIRYDVIRILGHMTITRSHNPQSLAHNLFWPISASQRRKCRDMICRVSFNRETLDDLPQGFYALAKCVVEMGGLLKDDMNSGDTTALHTFIDLDVLGFIGRTMFMFPWRGILQAYISAVSRTLESSNAVTVCSDTDSQPYHINTHLNYIHYPGNLAAICIILGGRLARSPDKMEDASTQMTLLKLASLRPLDPVWPACLELLDKFSRDEPFLREQLFLTIKDDAKETRWEPYNDHEVRLIMVRLEESVATLKPYFVQHSNTTEISTCHPTSGSDSEDPLLDINASRVSMFSLDNSAIPHPPAPPYIPDDTD</sequence>
<accession>A0AA39JM59</accession>
<feature type="transmembrane region" description="Helical" evidence="2">
    <location>
        <begin position="363"/>
        <end position="379"/>
    </location>
</feature>
<dbReference type="AlphaFoldDB" id="A0AA39JM59"/>
<dbReference type="Proteomes" id="UP001175211">
    <property type="component" value="Unassembled WGS sequence"/>
</dbReference>